<dbReference type="OrthoDB" id="9811984at2"/>
<dbReference type="GO" id="GO:0005737">
    <property type="term" value="C:cytoplasm"/>
    <property type="evidence" value="ECO:0007669"/>
    <property type="project" value="UniProtKB-SubCell"/>
</dbReference>
<dbReference type="Proteomes" id="UP000310032">
    <property type="component" value="Unassembled WGS sequence"/>
</dbReference>
<dbReference type="NCBIfam" id="TIGR00043">
    <property type="entry name" value="rRNA maturation RNase YbeY"/>
    <property type="match status" value="1"/>
</dbReference>
<evidence type="ECO:0000256" key="2">
    <source>
        <dbReference type="ARBA" id="ARBA00022722"/>
    </source>
</evidence>
<protein>
    <recommendedName>
        <fullName evidence="7">Endoribonuclease YbeY</fullName>
        <ecNumber evidence="7">3.1.-.-</ecNumber>
    </recommendedName>
</protein>
<dbReference type="InterPro" id="IPR023091">
    <property type="entry name" value="MetalPrtase_cat_dom_sf_prd"/>
</dbReference>
<comment type="cofactor">
    <cofactor evidence="7">
        <name>Zn(2+)</name>
        <dbReference type="ChEBI" id="CHEBI:29105"/>
    </cofactor>
    <text evidence="7">Binds 1 zinc ion.</text>
</comment>
<keyword evidence="5 7" id="KW-0378">Hydrolase</keyword>
<evidence type="ECO:0000313" key="8">
    <source>
        <dbReference type="EMBL" id="RLT72769.1"/>
    </source>
</evidence>
<comment type="function">
    <text evidence="7">Single strand-specific metallo-endoribonuclease involved in late-stage 70S ribosome quality control and in maturation of the 3' terminus of the 16S rRNA.</text>
</comment>
<dbReference type="PANTHER" id="PTHR46986">
    <property type="entry name" value="ENDORIBONUCLEASE YBEY, CHLOROPLASTIC"/>
    <property type="match status" value="1"/>
</dbReference>
<feature type="binding site" evidence="7">
    <location>
        <position position="107"/>
    </location>
    <ligand>
        <name>Zn(2+)</name>
        <dbReference type="ChEBI" id="CHEBI:29105"/>
        <note>catalytic</note>
    </ligand>
</feature>
<dbReference type="SUPFAM" id="SSF55486">
    <property type="entry name" value="Metalloproteases ('zincins'), catalytic domain"/>
    <property type="match status" value="1"/>
</dbReference>
<keyword evidence="2 7" id="KW-0540">Nuclease</keyword>
<keyword evidence="7" id="KW-0963">Cytoplasm</keyword>
<comment type="caution">
    <text evidence="8">The sequence shown here is derived from an EMBL/GenBank/DDBJ whole genome shotgun (WGS) entry which is preliminary data.</text>
</comment>
<dbReference type="GO" id="GO:0006364">
    <property type="term" value="P:rRNA processing"/>
    <property type="evidence" value="ECO:0007669"/>
    <property type="project" value="UniProtKB-UniRule"/>
</dbReference>
<dbReference type="Proteomes" id="UP000278164">
    <property type="component" value="Unassembled WGS sequence"/>
</dbReference>
<reference evidence="9 11" key="2">
    <citation type="submission" date="2019-04" db="EMBL/GenBank/DDBJ databases">
        <title>Microbes associate with the intestines of laboratory mice.</title>
        <authorList>
            <person name="Navarre W."/>
            <person name="Wong E."/>
            <person name="Huang K."/>
            <person name="Tropini C."/>
            <person name="Ng K."/>
            <person name="Yu B."/>
        </authorList>
    </citation>
    <scope>NUCLEOTIDE SEQUENCE [LARGE SCALE GENOMIC DNA]</scope>
    <source>
        <strain evidence="9 11">NM39_I3</strain>
    </source>
</reference>
<name>A0A3L7ZM43_PARDI</name>
<dbReference type="EMBL" id="RAYI01000028">
    <property type="protein sequence ID" value="RLT72769.1"/>
    <property type="molecule type" value="Genomic_DNA"/>
</dbReference>
<sequence length="149" mass="17089">MAIAYYAEDIQLPAIKKRAVSGWIKAVAETYGKKTGDISYIFCSDEKILEVNRQYLQHDYYTDIITFDYTEGNKISGDLFISLDTVRTNAETFHTDYDEELHRTIIHGILHLCGINDKGPGEREIMEENENRALAILPEECRAQNINQP</sequence>
<dbReference type="GO" id="GO:0008270">
    <property type="term" value="F:zinc ion binding"/>
    <property type="evidence" value="ECO:0007669"/>
    <property type="project" value="UniProtKB-UniRule"/>
</dbReference>
<evidence type="ECO:0000313" key="11">
    <source>
        <dbReference type="Proteomes" id="UP000310032"/>
    </source>
</evidence>
<organism evidence="8 10">
    <name type="scientific">Parabacteroides distasonis</name>
    <dbReference type="NCBI Taxonomy" id="823"/>
    <lineage>
        <taxon>Bacteria</taxon>
        <taxon>Pseudomonadati</taxon>
        <taxon>Bacteroidota</taxon>
        <taxon>Bacteroidia</taxon>
        <taxon>Bacteroidales</taxon>
        <taxon>Tannerellaceae</taxon>
        <taxon>Parabacteroides</taxon>
    </lineage>
</organism>
<dbReference type="EC" id="3.1.-.-" evidence="7"/>
<keyword evidence="6 7" id="KW-0862">Zinc</keyword>
<keyword evidence="7" id="KW-0690">Ribosome biogenesis</keyword>
<dbReference type="HAMAP" id="MF_00009">
    <property type="entry name" value="Endoribonucl_YbeY"/>
    <property type="match status" value="1"/>
</dbReference>
<evidence type="ECO:0000256" key="3">
    <source>
        <dbReference type="ARBA" id="ARBA00022723"/>
    </source>
</evidence>
<dbReference type="InterPro" id="IPR002036">
    <property type="entry name" value="YbeY"/>
</dbReference>
<dbReference type="GO" id="GO:0004521">
    <property type="term" value="F:RNA endonuclease activity"/>
    <property type="evidence" value="ECO:0007669"/>
    <property type="project" value="UniProtKB-UniRule"/>
</dbReference>
<dbReference type="Gene3D" id="3.40.390.30">
    <property type="entry name" value="Metalloproteases ('zincins'), catalytic domain"/>
    <property type="match status" value="1"/>
</dbReference>
<reference evidence="8 10" key="1">
    <citation type="submission" date="2018-09" db="EMBL/GenBank/DDBJ databases">
        <title>Murine metabolic-syndrome-specific gut microbial biobank.</title>
        <authorList>
            <person name="Liu C."/>
        </authorList>
    </citation>
    <scope>NUCLEOTIDE SEQUENCE [LARGE SCALE GENOMIC DNA]</scope>
    <source>
        <strain evidence="8 10">8-P5</strain>
    </source>
</reference>
<evidence type="ECO:0000313" key="10">
    <source>
        <dbReference type="Proteomes" id="UP000278164"/>
    </source>
</evidence>
<proteinExistence type="inferred from homology"/>
<dbReference type="AlphaFoldDB" id="A0A3L7ZM43"/>
<evidence type="ECO:0000256" key="7">
    <source>
        <dbReference type="HAMAP-Rule" id="MF_00009"/>
    </source>
</evidence>
<feature type="binding site" evidence="7">
    <location>
        <position position="117"/>
    </location>
    <ligand>
        <name>Zn(2+)</name>
        <dbReference type="ChEBI" id="CHEBI:29105"/>
        <note>catalytic</note>
    </ligand>
</feature>
<dbReference type="EMBL" id="SRYM01000034">
    <property type="protein sequence ID" value="TGY56569.1"/>
    <property type="molecule type" value="Genomic_DNA"/>
</dbReference>
<dbReference type="PANTHER" id="PTHR46986:SF1">
    <property type="entry name" value="ENDORIBONUCLEASE YBEY, CHLOROPLASTIC"/>
    <property type="match status" value="1"/>
</dbReference>
<keyword evidence="4 7" id="KW-0255">Endonuclease</keyword>
<evidence type="ECO:0000256" key="4">
    <source>
        <dbReference type="ARBA" id="ARBA00022759"/>
    </source>
</evidence>
<dbReference type="RefSeq" id="WP_121736735.1">
    <property type="nucleotide sequence ID" value="NZ_QXXG01000029.1"/>
</dbReference>
<comment type="subcellular location">
    <subcellularLocation>
        <location evidence="7">Cytoplasm</location>
    </subcellularLocation>
</comment>
<evidence type="ECO:0000256" key="5">
    <source>
        <dbReference type="ARBA" id="ARBA00022801"/>
    </source>
</evidence>
<gene>
    <name evidence="7 8" type="primary">ybeY</name>
    <name evidence="8" type="ORF">D7V78_14085</name>
    <name evidence="9" type="ORF">E5342_12045</name>
</gene>
<evidence type="ECO:0000256" key="1">
    <source>
        <dbReference type="ARBA" id="ARBA00010875"/>
    </source>
</evidence>
<feature type="binding site" evidence="7">
    <location>
        <position position="111"/>
    </location>
    <ligand>
        <name>Zn(2+)</name>
        <dbReference type="ChEBI" id="CHEBI:29105"/>
        <note>catalytic</note>
    </ligand>
</feature>
<accession>A0A3L7ZM43</accession>
<evidence type="ECO:0000256" key="6">
    <source>
        <dbReference type="ARBA" id="ARBA00022833"/>
    </source>
</evidence>
<keyword evidence="7" id="KW-0698">rRNA processing</keyword>
<comment type="similarity">
    <text evidence="1 7">Belongs to the endoribonuclease YbeY family.</text>
</comment>
<dbReference type="GO" id="GO:0004222">
    <property type="term" value="F:metalloendopeptidase activity"/>
    <property type="evidence" value="ECO:0007669"/>
    <property type="project" value="InterPro"/>
</dbReference>
<dbReference type="Pfam" id="PF02130">
    <property type="entry name" value="YbeY"/>
    <property type="match status" value="1"/>
</dbReference>
<evidence type="ECO:0000313" key="9">
    <source>
        <dbReference type="EMBL" id="TGY56569.1"/>
    </source>
</evidence>
<keyword evidence="3 7" id="KW-0479">Metal-binding</keyword>